<evidence type="ECO:0000259" key="6">
    <source>
        <dbReference type="PROSITE" id="PS51736"/>
    </source>
</evidence>
<protein>
    <submittedName>
        <fullName evidence="7">IS607 family transposase</fullName>
    </submittedName>
</protein>
<dbReference type="PROSITE" id="PS00397">
    <property type="entry name" value="RECOMBINASES_1"/>
    <property type="match status" value="1"/>
</dbReference>
<evidence type="ECO:0000256" key="4">
    <source>
        <dbReference type="PIRSR" id="PIRSR606118-50"/>
    </source>
</evidence>
<dbReference type="Pfam" id="PF00239">
    <property type="entry name" value="Resolvase"/>
    <property type="match status" value="1"/>
</dbReference>
<feature type="active site" description="O-(5'-phospho-DNA)-serine intermediate" evidence="4 5">
    <location>
        <position position="46"/>
    </location>
</feature>
<dbReference type="PROSITE" id="PS51736">
    <property type="entry name" value="RECOMBINASES_3"/>
    <property type="match status" value="1"/>
</dbReference>
<dbReference type="GO" id="GO:0003677">
    <property type="term" value="F:DNA binding"/>
    <property type="evidence" value="ECO:0007669"/>
    <property type="project" value="UniProtKB-KW"/>
</dbReference>
<dbReference type="GO" id="GO:0015074">
    <property type="term" value="P:DNA integration"/>
    <property type="evidence" value="ECO:0007669"/>
    <property type="project" value="UniProtKB-KW"/>
</dbReference>
<dbReference type="InterPro" id="IPR006119">
    <property type="entry name" value="Resolv_N"/>
</dbReference>
<dbReference type="EMBL" id="JABEQB010000019">
    <property type="protein sequence ID" value="NNG67104.1"/>
    <property type="molecule type" value="Genomic_DNA"/>
</dbReference>
<dbReference type="PANTHER" id="PTHR30461">
    <property type="entry name" value="DNA-INVERTASE FROM LAMBDOID PROPHAGE"/>
    <property type="match status" value="1"/>
</dbReference>
<gene>
    <name evidence="7" type="ORF">HKI81_07650</name>
</gene>
<dbReference type="Gene3D" id="1.10.287.2170">
    <property type="match status" value="1"/>
</dbReference>
<evidence type="ECO:0000313" key="8">
    <source>
        <dbReference type="Proteomes" id="UP000529861"/>
    </source>
</evidence>
<evidence type="ECO:0000256" key="3">
    <source>
        <dbReference type="ARBA" id="ARBA00023172"/>
    </source>
</evidence>
<dbReference type="RefSeq" id="WP_170271029.1">
    <property type="nucleotide sequence ID" value="NZ_JABEQB010000019.1"/>
</dbReference>
<dbReference type="CDD" id="cd03769">
    <property type="entry name" value="SR_IS607_transposase_like"/>
    <property type="match status" value="1"/>
</dbReference>
<dbReference type="InterPro" id="IPR041718">
    <property type="entry name" value="IS607_transposase-like"/>
</dbReference>
<evidence type="ECO:0000256" key="5">
    <source>
        <dbReference type="PROSITE-ProRule" id="PRU10137"/>
    </source>
</evidence>
<dbReference type="InterPro" id="IPR050639">
    <property type="entry name" value="SSR_resolvase"/>
</dbReference>
<dbReference type="AlphaFoldDB" id="A0A7Y2PKM0"/>
<dbReference type="FunFam" id="3.40.50.1390:FF:000002">
    <property type="entry name" value="ORF1 in transposon ISC1904"/>
    <property type="match status" value="1"/>
</dbReference>
<feature type="domain" description="Resolvase/invertase-type recombinase catalytic" evidence="6">
    <location>
        <begin position="38"/>
        <end position="176"/>
    </location>
</feature>
<keyword evidence="2" id="KW-0238">DNA-binding</keyword>
<dbReference type="InterPro" id="IPR006118">
    <property type="entry name" value="Recombinase_CS"/>
</dbReference>
<dbReference type="SUPFAM" id="SSF53041">
    <property type="entry name" value="Resolvase-like"/>
    <property type="match status" value="1"/>
</dbReference>
<dbReference type="InterPro" id="IPR048046">
    <property type="entry name" value="Transpos_IS607"/>
</dbReference>
<evidence type="ECO:0000256" key="2">
    <source>
        <dbReference type="ARBA" id="ARBA00023125"/>
    </source>
</evidence>
<dbReference type="InterPro" id="IPR036162">
    <property type="entry name" value="Resolvase-like_N_sf"/>
</dbReference>
<dbReference type="GO" id="GO:0000150">
    <property type="term" value="F:DNA strand exchange activity"/>
    <property type="evidence" value="ECO:0007669"/>
    <property type="project" value="InterPro"/>
</dbReference>
<evidence type="ECO:0000256" key="1">
    <source>
        <dbReference type="ARBA" id="ARBA00022908"/>
    </source>
</evidence>
<dbReference type="SMART" id="SM00857">
    <property type="entry name" value="Resolvase"/>
    <property type="match status" value="1"/>
</dbReference>
<evidence type="ECO:0000313" key="7">
    <source>
        <dbReference type="EMBL" id="NNG67104.1"/>
    </source>
</evidence>
<dbReference type="Proteomes" id="UP000529861">
    <property type="component" value="Unassembled WGS sequence"/>
</dbReference>
<comment type="caution">
    <text evidence="7">The sequence shown here is derived from an EMBL/GenBank/DDBJ whole genome shotgun (WGS) entry which is preliminary data.</text>
</comment>
<sequence length="176" mass="20698">MLLSMQKVKEIYDISRRTYKKEDIEKLLGMIEEKPKPKVVLYARVSTKKQEEYLKNQIRRLEEYANSQGWQYEVISEIASGVNENRRGLLKLLNKIKRGEVEKVVVEYPDRLARFGFEYLKFFMESFGVELIVLNGEENKEEINKELAEDLIAIVTSFAARVYGFPMRRCQETSLS</sequence>
<name>A0A7Y2PKM0_9THEO</name>
<dbReference type="NCBIfam" id="NF033518">
    <property type="entry name" value="transpos_IS607"/>
    <property type="match status" value="1"/>
</dbReference>
<keyword evidence="1" id="KW-0229">DNA integration</keyword>
<organism evidence="7 8">
    <name type="scientific">Caldanaerobacter subterraneus</name>
    <dbReference type="NCBI Taxonomy" id="911092"/>
    <lineage>
        <taxon>Bacteria</taxon>
        <taxon>Bacillati</taxon>
        <taxon>Bacillota</taxon>
        <taxon>Clostridia</taxon>
        <taxon>Thermoanaerobacterales</taxon>
        <taxon>Thermoanaerobacteraceae</taxon>
        <taxon>Caldanaerobacter</taxon>
    </lineage>
</organism>
<dbReference type="Gene3D" id="3.40.50.1390">
    <property type="entry name" value="Resolvase, N-terminal catalytic domain"/>
    <property type="match status" value="1"/>
</dbReference>
<proteinExistence type="predicted"/>
<reference evidence="7 8" key="1">
    <citation type="submission" date="2020-04" db="EMBL/GenBank/DDBJ databases">
        <title>Draft genome sequence of Caldanaerobacter sunterraneus. strain 1523vc isolated from Griffin hot spring, Kamchatka, Russia.</title>
        <authorList>
            <person name="Toshchakov S.V."/>
            <person name="Podosokorskaya O.A."/>
            <person name="Kublanov I.V."/>
            <person name="Korzhenkov A."/>
            <person name="Patrushev M.V."/>
        </authorList>
    </citation>
    <scope>NUCLEOTIDE SEQUENCE [LARGE SCALE GENOMIC DNA]</scope>
    <source>
        <strain evidence="7 8">1523vc</strain>
    </source>
</reference>
<dbReference type="PANTHER" id="PTHR30461:SF2">
    <property type="entry name" value="SERINE RECOMBINASE PINE-RELATED"/>
    <property type="match status" value="1"/>
</dbReference>
<keyword evidence="3" id="KW-0233">DNA recombination</keyword>
<accession>A0A7Y2PKM0</accession>